<dbReference type="STRING" id="451379.A0A0N5ALS6"/>
<dbReference type="PROSITE" id="PS51359">
    <property type="entry name" value="COX5B_2"/>
    <property type="match status" value="1"/>
</dbReference>
<evidence type="ECO:0000256" key="3">
    <source>
        <dbReference type="PIRSR" id="PIRSR602124-1"/>
    </source>
</evidence>
<protein>
    <submittedName>
        <fullName evidence="5">Cytochrome c oxidase subunit 5B, mitochondrial</fullName>
    </submittedName>
</protein>
<dbReference type="GO" id="GO:0045277">
    <property type="term" value="C:respiratory chain complex IV"/>
    <property type="evidence" value="ECO:0007669"/>
    <property type="project" value="InterPro"/>
</dbReference>
<dbReference type="WBParaSite" id="SMUV_0000550301-mRNA-1">
    <property type="protein sequence ID" value="SMUV_0000550301-mRNA-1"/>
    <property type="gene ID" value="SMUV_0000550301"/>
</dbReference>
<dbReference type="GO" id="GO:0046872">
    <property type="term" value="F:metal ion binding"/>
    <property type="evidence" value="ECO:0007669"/>
    <property type="project" value="UniProtKB-KW"/>
</dbReference>
<dbReference type="GO" id="GO:0006123">
    <property type="term" value="P:mitochondrial electron transport, cytochrome c to oxygen"/>
    <property type="evidence" value="ECO:0007669"/>
    <property type="project" value="InterPro"/>
</dbReference>
<dbReference type="InterPro" id="IPR036972">
    <property type="entry name" value="Cyt_c_oxidase_su5b_sf"/>
</dbReference>
<dbReference type="PANTHER" id="PTHR10122:SF0">
    <property type="entry name" value="CYTOCHROME C OXIDASE SUBUNIT 5B, ISOFORM A-RELATED"/>
    <property type="match status" value="1"/>
</dbReference>
<keyword evidence="2 3" id="KW-0862">Zinc</keyword>
<evidence type="ECO:0000313" key="5">
    <source>
        <dbReference type="WBParaSite" id="SMUV_0000550301-mRNA-1"/>
    </source>
</evidence>
<name>A0A0N5ALS6_9BILA</name>
<dbReference type="GO" id="GO:0005740">
    <property type="term" value="C:mitochondrial envelope"/>
    <property type="evidence" value="ECO:0007669"/>
    <property type="project" value="InterPro"/>
</dbReference>
<organism evidence="4 5">
    <name type="scientific">Syphacia muris</name>
    <dbReference type="NCBI Taxonomy" id="451379"/>
    <lineage>
        <taxon>Eukaryota</taxon>
        <taxon>Metazoa</taxon>
        <taxon>Ecdysozoa</taxon>
        <taxon>Nematoda</taxon>
        <taxon>Chromadorea</taxon>
        <taxon>Rhabditida</taxon>
        <taxon>Spirurina</taxon>
        <taxon>Oxyuridomorpha</taxon>
        <taxon>Oxyuroidea</taxon>
        <taxon>Oxyuridae</taxon>
        <taxon>Syphacia</taxon>
    </lineage>
</organism>
<reference evidence="5" key="1">
    <citation type="submission" date="2017-02" db="UniProtKB">
        <authorList>
            <consortium name="WormBaseParasite"/>
        </authorList>
    </citation>
    <scope>IDENTIFICATION</scope>
</reference>
<sequence>MLMLATEKFDNVQSTNYSNLLQRYEPKIYYRAVDSSREFPNLVPSHFEDRVIGCLCEPDSYHINYMIIRKGPPKRCECGHWFKLVDADPDSI</sequence>
<dbReference type="PANTHER" id="PTHR10122">
    <property type="entry name" value="CYTOCHROME C OXIDASE SUBUNIT 5B, MITOCHONDRIAL"/>
    <property type="match status" value="1"/>
</dbReference>
<evidence type="ECO:0000256" key="1">
    <source>
        <dbReference type="ARBA" id="ARBA00022723"/>
    </source>
</evidence>
<dbReference type="AlphaFoldDB" id="A0A0N5ALS6"/>
<keyword evidence="4" id="KW-1185">Reference proteome</keyword>
<keyword evidence="1 3" id="KW-0479">Metal-binding</keyword>
<evidence type="ECO:0000256" key="2">
    <source>
        <dbReference type="ARBA" id="ARBA00022833"/>
    </source>
</evidence>
<feature type="binding site" evidence="3">
    <location>
        <position position="54"/>
    </location>
    <ligand>
        <name>Zn(2+)</name>
        <dbReference type="ChEBI" id="CHEBI:29105"/>
    </ligand>
</feature>
<dbReference type="Gene3D" id="2.60.11.10">
    <property type="entry name" value="Cytochrome c oxidase, subunit Vb"/>
    <property type="match status" value="1"/>
</dbReference>
<evidence type="ECO:0000313" key="4">
    <source>
        <dbReference type="Proteomes" id="UP000046393"/>
    </source>
</evidence>
<dbReference type="SUPFAM" id="SSF57802">
    <property type="entry name" value="Rubredoxin-like"/>
    <property type="match status" value="1"/>
</dbReference>
<proteinExistence type="predicted"/>
<dbReference type="InterPro" id="IPR002124">
    <property type="entry name" value="Cyt_c_oxidase_su5b"/>
</dbReference>
<feature type="binding site" evidence="3">
    <location>
        <position position="56"/>
    </location>
    <ligand>
        <name>Zn(2+)</name>
        <dbReference type="ChEBI" id="CHEBI:29105"/>
    </ligand>
</feature>
<feature type="binding site" evidence="3">
    <location>
        <position position="76"/>
    </location>
    <ligand>
        <name>Zn(2+)</name>
        <dbReference type="ChEBI" id="CHEBI:29105"/>
    </ligand>
</feature>
<accession>A0A0N5ALS6</accession>
<dbReference type="Proteomes" id="UP000046393">
    <property type="component" value="Unplaced"/>
</dbReference>
<feature type="binding site" evidence="3">
    <location>
        <position position="78"/>
    </location>
    <ligand>
        <name>Zn(2+)</name>
        <dbReference type="ChEBI" id="CHEBI:29105"/>
    </ligand>
</feature>